<evidence type="ECO:0000259" key="2">
    <source>
        <dbReference type="Pfam" id="PF13439"/>
    </source>
</evidence>
<feature type="domain" description="Glycosyl transferase family 1" evidence="1">
    <location>
        <begin position="204"/>
        <end position="370"/>
    </location>
</feature>
<feature type="domain" description="Glycosyltransferase subfamily 4-like N-terminal" evidence="2">
    <location>
        <begin position="25"/>
        <end position="193"/>
    </location>
</feature>
<reference evidence="3 4" key="1">
    <citation type="submission" date="2019-12" db="EMBL/GenBank/DDBJ databases">
        <title>Halocatena pleomorpha gen. nov. sp. nov., an extremely halophilic archaeon of family Halobacteriaceae isolated from saltpan soil.</title>
        <authorList>
            <person name="Pal Y."/>
            <person name="Verma A."/>
            <person name="Krishnamurthi S."/>
            <person name="Kumar P."/>
        </authorList>
    </citation>
    <scope>NUCLEOTIDE SEQUENCE [LARGE SCALE GENOMIC DNA]</scope>
    <source>
        <strain evidence="3 4">JCM 16495</strain>
    </source>
</reference>
<dbReference type="RefSeq" id="WP_158205985.1">
    <property type="nucleotide sequence ID" value="NZ_WSZK01000034.1"/>
</dbReference>
<dbReference type="GO" id="GO:0016757">
    <property type="term" value="F:glycosyltransferase activity"/>
    <property type="evidence" value="ECO:0007669"/>
    <property type="project" value="InterPro"/>
</dbReference>
<dbReference type="InterPro" id="IPR001296">
    <property type="entry name" value="Glyco_trans_1"/>
</dbReference>
<dbReference type="Gene3D" id="3.40.50.2000">
    <property type="entry name" value="Glycogen Phosphorylase B"/>
    <property type="match status" value="2"/>
</dbReference>
<dbReference type="EMBL" id="WSZK01000034">
    <property type="protein sequence ID" value="MWG36324.1"/>
    <property type="molecule type" value="Genomic_DNA"/>
</dbReference>
<accession>A0A6B0GNF6</accession>
<evidence type="ECO:0000259" key="1">
    <source>
        <dbReference type="Pfam" id="PF00534"/>
    </source>
</evidence>
<proteinExistence type="predicted"/>
<dbReference type="Pfam" id="PF13439">
    <property type="entry name" value="Glyco_transf_4"/>
    <property type="match status" value="1"/>
</dbReference>
<dbReference type="InterPro" id="IPR050194">
    <property type="entry name" value="Glycosyltransferase_grp1"/>
</dbReference>
<evidence type="ECO:0000313" key="4">
    <source>
        <dbReference type="Proteomes" id="UP000451471"/>
    </source>
</evidence>
<dbReference type="InterPro" id="IPR028098">
    <property type="entry name" value="Glyco_trans_4-like_N"/>
</dbReference>
<keyword evidence="3" id="KW-0808">Transferase</keyword>
<dbReference type="Proteomes" id="UP000451471">
    <property type="component" value="Unassembled WGS sequence"/>
</dbReference>
<name>A0A6B0GNF6_9EURY</name>
<dbReference type="AlphaFoldDB" id="A0A6B0GNF6"/>
<dbReference type="CDD" id="cd03801">
    <property type="entry name" value="GT4_PimA-like"/>
    <property type="match status" value="1"/>
</dbReference>
<protein>
    <submittedName>
        <fullName evidence="3">Glycosyltransferase</fullName>
    </submittedName>
</protein>
<comment type="caution">
    <text evidence="3">The sequence shown here is derived from an EMBL/GenBank/DDBJ whole genome shotgun (WGS) entry which is preliminary data.</text>
</comment>
<organism evidence="3 4">
    <name type="scientific">Halomarina oriensis</name>
    <dbReference type="NCBI Taxonomy" id="671145"/>
    <lineage>
        <taxon>Archaea</taxon>
        <taxon>Methanobacteriati</taxon>
        <taxon>Methanobacteriota</taxon>
        <taxon>Stenosarchaea group</taxon>
        <taxon>Halobacteria</taxon>
        <taxon>Halobacteriales</taxon>
        <taxon>Natronomonadaceae</taxon>
        <taxon>Halomarina</taxon>
    </lineage>
</organism>
<dbReference type="PANTHER" id="PTHR45947:SF15">
    <property type="entry name" value="TEICHURONIC ACID BIOSYNTHESIS GLYCOSYLTRANSFERASE TUAC-RELATED"/>
    <property type="match status" value="1"/>
</dbReference>
<dbReference type="PANTHER" id="PTHR45947">
    <property type="entry name" value="SULFOQUINOVOSYL TRANSFERASE SQD2"/>
    <property type="match status" value="1"/>
</dbReference>
<gene>
    <name evidence="3" type="ORF">GQS65_17855</name>
</gene>
<dbReference type="SUPFAM" id="SSF53756">
    <property type="entry name" value="UDP-Glycosyltransferase/glycogen phosphorylase"/>
    <property type="match status" value="1"/>
</dbReference>
<dbReference type="OrthoDB" id="132546at2157"/>
<evidence type="ECO:0000313" key="3">
    <source>
        <dbReference type="EMBL" id="MWG36324.1"/>
    </source>
</evidence>
<sequence length="394" mass="43949">MSYRLLASAVNHPDAVDPYVSLFNHRMLESLARSGVSLDAVVARPFAPPVGPYSDYWHLPTSTRWGSYSVHHPRFTYLLPKRLFYAHAGDSFAARVPRYVERTFDVPDVVHACDIYPDGYGMLRYCQRHDVPLFAVSHGVLLNTFAEASEGVQERIRETLDGCTELLCVSEALARRAERIAPGVETTVTALGADPEKFPVGNDDAIRREFGIPREKAVVLYVGHFTERKGLGELLETLSSMDPERVEFLFVGHGGELRWDLQRAVAEHGFANHHVYWRLDPIAVRRLFAIADLLVLPSYAEGRPTAIYEAMASDTAVLASTVGGIPEQVVDGETGRLVPPRDQAALEAVLTDMVGDRTLLAEMGRAGRRRLVEQGWTWQAHAERLRARHEAAVR</sequence>
<dbReference type="Pfam" id="PF00534">
    <property type="entry name" value="Glycos_transf_1"/>
    <property type="match status" value="1"/>
</dbReference>
<keyword evidence="4" id="KW-1185">Reference proteome</keyword>